<dbReference type="AlphaFoldDB" id="A0A9W6MLJ7"/>
<organism evidence="4 5">
    <name type="scientific">Maricaulis virginensis</name>
    <dbReference type="NCBI Taxonomy" id="144022"/>
    <lineage>
        <taxon>Bacteria</taxon>
        <taxon>Pseudomonadati</taxon>
        <taxon>Pseudomonadota</taxon>
        <taxon>Alphaproteobacteria</taxon>
        <taxon>Maricaulales</taxon>
        <taxon>Maricaulaceae</taxon>
        <taxon>Maricaulis</taxon>
    </lineage>
</organism>
<evidence type="ECO:0000313" key="5">
    <source>
        <dbReference type="Proteomes" id="UP001143486"/>
    </source>
</evidence>
<dbReference type="Pfam" id="PF00850">
    <property type="entry name" value="Hist_deacetyl"/>
    <property type="match status" value="1"/>
</dbReference>
<sequence length="310" mass="32102">MKTTLIDSPASLAHRLPDGHPEHDGRYTAVREALAGIAGTVWAEAGQAPVEALARFHTVEHVDRVLTACAEAGVEGFIGLDPDTVVCGQSARAALSAAGGAIAGVDTVIRDGQGAVFLLARPPGHHAEPDRPMGFCLFNTVAIAAMHALEIHGLPSVAIVDIDVHHGNGSQCLAERDERVLFASLHQSPLYPGTGHRGETGLGGNVVNVPLPDGTDGAAWRAAFEAEVVPALRKTQPALILVSAGFDAHADDPLGGLGLVDEDYAWAAERLAALASEFAHSRLVSVLEGGYDCPALGRSAAAFVRALARA</sequence>
<feature type="region of interest" description="Disordered" evidence="2">
    <location>
        <begin position="1"/>
        <end position="21"/>
    </location>
</feature>
<dbReference type="InterPro" id="IPR037138">
    <property type="entry name" value="His_deacetylse_dom_sf"/>
</dbReference>
<dbReference type="SUPFAM" id="SSF52768">
    <property type="entry name" value="Arginase/deacetylase"/>
    <property type="match status" value="1"/>
</dbReference>
<evidence type="ECO:0000256" key="2">
    <source>
        <dbReference type="SAM" id="MobiDB-lite"/>
    </source>
</evidence>
<dbReference type="GO" id="GO:0004407">
    <property type="term" value="F:histone deacetylase activity"/>
    <property type="evidence" value="ECO:0007669"/>
    <property type="project" value="TreeGrafter"/>
</dbReference>
<proteinExistence type="inferred from homology"/>
<evidence type="ECO:0000256" key="1">
    <source>
        <dbReference type="ARBA" id="ARBA00005947"/>
    </source>
</evidence>
<comment type="similarity">
    <text evidence="1">Belongs to the histone deacetylase family.</text>
</comment>
<gene>
    <name evidence="4" type="ORF">GCM10017621_01280</name>
</gene>
<evidence type="ECO:0000259" key="3">
    <source>
        <dbReference type="Pfam" id="PF00850"/>
    </source>
</evidence>
<reference evidence="4" key="2">
    <citation type="submission" date="2023-01" db="EMBL/GenBank/DDBJ databases">
        <authorList>
            <person name="Sun Q."/>
            <person name="Evtushenko L."/>
        </authorList>
    </citation>
    <scope>NUCLEOTIDE SEQUENCE</scope>
    <source>
        <strain evidence="4">VKM B-1513</strain>
    </source>
</reference>
<accession>A0A9W6MLJ7</accession>
<dbReference type="RefSeq" id="WP_271185021.1">
    <property type="nucleotide sequence ID" value="NZ_BSFE01000001.1"/>
</dbReference>
<protein>
    <submittedName>
        <fullName evidence="4">Acetoin utilization protein</fullName>
    </submittedName>
</protein>
<dbReference type="EMBL" id="BSFE01000001">
    <property type="protein sequence ID" value="GLK50620.1"/>
    <property type="molecule type" value="Genomic_DNA"/>
</dbReference>
<dbReference type="InterPro" id="IPR023696">
    <property type="entry name" value="Ureohydrolase_dom_sf"/>
</dbReference>
<evidence type="ECO:0000313" key="4">
    <source>
        <dbReference type="EMBL" id="GLK50620.1"/>
    </source>
</evidence>
<dbReference type="Proteomes" id="UP001143486">
    <property type="component" value="Unassembled WGS sequence"/>
</dbReference>
<dbReference type="InterPro" id="IPR023801">
    <property type="entry name" value="His_deacetylse_dom"/>
</dbReference>
<comment type="caution">
    <text evidence="4">The sequence shown here is derived from an EMBL/GenBank/DDBJ whole genome shotgun (WGS) entry which is preliminary data.</text>
</comment>
<dbReference type="PANTHER" id="PTHR10625:SF10">
    <property type="entry name" value="HISTONE DEACETYLASE HDAC1"/>
    <property type="match status" value="1"/>
</dbReference>
<feature type="domain" description="Histone deacetylase" evidence="3">
    <location>
        <begin position="20"/>
        <end position="307"/>
    </location>
</feature>
<name>A0A9W6MLJ7_9PROT</name>
<keyword evidence="5" id="KW-1185">Reference proteome</keyword>
<reference evidence="4" key="1">
    <citation type="journal article" date="2014" name="Int. J. Syst. Evol. Microbiol.">
        <title>Complete genome sequence of Corynebacterium casei LMG S-19264T (=DSM 44701T), isolated from a smear-ripened cheese.</title>
        <authorList>
            <consortium name="US DOE Joint Genome Institute (JGI-PGF)"/>
            <person name="Walter F."/>
            <person name="Albersmeier A."/>
            <person name="Kalinowski J."/>
            <person name="Ruckert C."/>
        </authorList>
    </citation>
    <scope>NUCLEOTIDE SEQUENCE</scope>
    <source>
        <strain evidence="4">VKM B-1513</strain>
    </source>
</reference>
<dbReference type="InterPro" id="IPR000286">
    <property type="entry name" value="HDACs"/>
</dbReference>
<dbReference type="Gene3D" id="3.40.800.20">
    <property type="entry name" value="Histone deacetylase domain"/>
    <property type="match status" value="1"/>
</dbReference>
<dbReference type="GO" id="GO:0040029">
    <property type="term" value="P:epigenetic regulation of gene expression"/>
    <property type="evidence" value="ECO:0007669"/>
    <property type="project" value="TreeGrafter"/>
</dbReference>
<dbReference type="CDD" id="cd11599">
    <property type="entry name" value="HDAC_classII_2"/>
    <property type="match status" value="1"/>
</dbReference>
<dbReference type="PRINTS" id="PR01270">
    <property type="entry name" value="HDASUPER"/>
</dbReference>
<dbReference type="PANTHER" id="PTHR10625">
    <property type="entry name" value="HISTONE DEACETYLASE HDAC1-RELATED"/>
    <property type="match status" value="1"/>
</dbReference>